<dbReference type="GeneID" id="37031728"/>
<feature type="region of interest" description="Disordered" evidence="1">
    <location>
        <begin position="130"/>
        <end position="158"/>
    </location>
</feature>
<proteinExistence type="predicted"/>
<gene>
    <name evidence="2" type="ORF">BDZ90DRAFT_87650</name>
</gene>
<dbReference type="Proteomes" id="UP000245884">
    <property type="component" value="Unassembled WGS sequence"/>
</dbReference>
<feature type="region of interest" description="Disordered" evidence="1">
    <location>
        <begin position="1"/>
        <end position="21"/>
    </location>
</feature>
<organism evidence="2 3">
    <name type="scientific">Jaminaea rosea</name>
    <dbReference type="NCBI Taxonomy" id="1569628"/>
    <lineage>
        <taxon>Eukaryota</taxon>
        <taxon>Fungi</taxon>
        <taxon>Dikarya</taxon>
        <taxon>Basidiomycota</taxon>
        <taxon>Ustilaginomycotina</taxon>
        <taxon>Exobasidiomycetes</taxon>
        <taxon>Microstromatales</taxon>
        <taxon>Microstromatales incertae sedis</taxon>
        <taxon>Jaminaea</taxon>
    </lineage>
</organism>
<evidence type="ECO:0000313" key="3">
    <source>
        <dbReference type="Proteomes" id="UP000245884"/>
    </source>
</evidence>
<name>A0A316UNX2_9BASI</name>
<dbReference type="AlphaFoldDB" id="A0A316UNX2"/>
<keyword evidence="3" id="KW-1185">Reference proteome</keyword>
<dbReference type="EMBL" id="KZ819678">
    <property type="protein sequence ID" value="PWN24865.1"/>
    <property type="molecule type" value="Genomic_DNA"/>
</dbReference>
<reference evidence="2 3" key="1">
    <citation type="journal article" date="2018" name="Mol. Biol. Evol.">
        <title>Broad Genomic Sampling Reveals a Smut Pathogenic Ancestry of the Fungal Clade Ustilaginomycotina.</title>
        <authorList>
            <person name="Kijpornyongpan T."/>
            <person name="Mondo S.J."/>
            <person name="Barry K."/>
            <person name="Sandor L."/>
            <person name="Lee J."/>
            <person name="Lipzen A."/>
            <person name="Pangilinan J."/>
            <person name="LaButti K."/>
            <person name="Hainaut M."/>
            <person name="Henrissat B."/>
            <person name="Grigoriev I.V."/>
            <person name="Spatafora J.W."/>
            <person name="Aime M.C."/>
        </authorList>
    </citation>
    <scope>NUCLEOTIDE SEQUENCE [LARGE SCALE GENOMIC DNA]</scope>
    <source>
        <strain evidence="2 3">MCA 5214</strain>
    </source>
</reference>
<dbReference type="RefSeq" id="XP_025359477.1">
    <property type="nucleotide sequence ID" value="XM_025509905.1"/>
</dbReference>
<evidence type="ECO:0000313" key="2">
    <source>
        <dbReference type="EMBL" id="PWN24865.1"/>
    </source>
</evidence>
<accession>A0A316UNX2</accession>
<protein>
    <submittedName>
        <fullName evidence="2">Uncharacterized protein</fullName>
    </submittedName>
</protein>
<evidence type="ECO:0000256" key="1">
    <source>
        <dbReference type="SAM" id="MobiDB-lite"/>
    </source>
</evidence>
<sequence length="276" mass="30091">MDLEQVRRLSPSRDPSEPDDHVADAVLKPIARQMEHSASFTVESWSEKTFVSAQSLAEPPRHLLTKGAPSALWIVFNPRNLSTPRRPIAEVSVTSGEDTETVDVALHATGRALKGNDALVAGNSAVASLDRRDRGYSQHAADDAKEAGAGERQERVEEHRGWVRQVTLLMPKEGEKPIRLSSQRSANHSPPVCRRSCGGVALLGLQRAECRAAIGRDCHAAIKLAPKLHDFSGRKTKIRCSDNSVVGTANDKISPGLTRAHSPSVRSSILRSARRW</sequence>